<dbReference type="EMBL" id="CP034593">
    <property type="protein sequence ID" value="AZQ78115.1"/>
    <property type="molecule type" value="Genomic_DNA"/>
</dbReference>
<dbReference type="OrthoDB" id="9757917at2"/>
<reference evidence="2 3" key="1">
    <citation type="submission" date="2018-12" db="EMBL/GenBank/DDBJ databases">
        <title>Complete genome sequence of Flaviflexus sp. H23T48.</title>
        <authorList>
            <person name="Bae J.-W."/>
            <person name="Lee J.-Y."/>
        </authorList>
    </citation>
    <scope>NUCLEOTIDE SEQUENCE [LARGE SCALE GENOMIC DNA]</scope>
    <source>
        <strain evidence="2 3">H23T48</strain>
    </source>
</reference>
<gene>
    <name evidence="2" type="ORF">EJ997_02935</name>
</gene>
<feature type="region of interest" description="Disordered" evidence="1">
    <location>
        <begin position="53"/>
        <end position="101"/>
    </location>
</feature>
<keyword evidence="3" id="KW-1185">Reference proteome</keyword>
<dbReference type="AlphaFoldDB" id="A0A3S9Q0G1"/>
<evidence type="ECO:0008006" key="4">
    <source>
        <dbReference type="Google" id="ProtNLM"/>
    </source>
</evidence>
<sequence>MYRNASAHNEVLTVRDAYRAADASVELLLYFNDDEGLTELRRIRREALVALAEQEGVSEDSAEKAAVLEPTTDYDDDPSDGNEKGKIEPDPEVLEQAPEDPDDQILGLKRLPYEPWEVVPVGEKDVLYDLRSTGSKESVRPVVNEIASFEGPVHVERLARLTARSFDLKKLSKSRAKSLVRQFRRAGLYIDEDNFVWPRDLDPNTWSEFRPNDSTVRRFFLYISPIEILNAAKFIKAKHPEMSDRELEAAVLRTFGKKRRTKAVREHLVKVKELM</sequence>
<dbReference type="Proteomes" id="UP000280344">
    <property type="component" value="Chromosome"/>
</dbReference>
<organism evidence="2 3">
    <name type="scientific">Flaviflexus ciconiae</name>
    <dbReference type="NCBI Taxonomy" id="2496867"/>
    <lineage>
        <taxon>Bacteria</taxon>
        <taxon>Bacillati</taxon>
        <taxon>Actinomycetota</taxon>
        <taxon>Actinomycetes</taxon>
        <taxon>Actinomycetales</taxon>
        <taxon>Actinomycetaceae</taxon>
        <taxon>Flaviflexus</taxon>
    </lineage>
</organism>
<evidence type="ECO:0000256" key="1">
    <source>
        <dbReference type="SAM" id="MobiDB-lite"/>
    </source>
</evidence>
<proteinExistence type="predicted"/>
<dbReference type="KEGG" id="flh:EJ997_02935"/>
<protein>
    <recommendedName>
        <fullName evidence="4">DUF3320 domain-containing protein</fullName>
    </recommendedName>
</protein>
<name>A0A3S9Q0G1_9ACTO</name>
<feature type="compositionally biased region" description="Acidic residues" evidence="1">
    <location>
        <begin position="90"/>
        <end position="101"/>
    </location>
</feature>
<accession>A0A3S9Q0G1</accession>
<evidence type="ECO:0000313" key="3">
    <source>
        <dbReference type="Proteomes" id="UP000280344"/>
    </source>
</evidence>
<evidence type="ECO:0000313" key="2">
    <source>
        <dbReference type="EMBL" id="AZQ78115.1"/>
    </source>
</evidence>